<dbReference type="RefSeq" id="WP_007254614.1">
    <property type="nucleotide sequence ID" value="NZ_CH724107.1"/>
</dbReference>
<dbReference type="InterPro" id="IPR058248">
    <property type="entry name" value="Lxx211020-like"/>
</dbReference>
<name>Q2CIR5_OCEGH</name>
<gene>
    <name evidence="3" type="ORF">OG2516_05433</name>
</gene>
<sequence length="168" mass="17657">MPKPLAALALLALPAAALAHEYEIDGLSIGHPVAYETAATAQSGAGYLTITNGGTRPDALIAVVADFPRVMIHTSEMRDGVARMSRVERIEIPPGETVTLRPGGAHVMFMGLDGDPFEPGETIPATLLFEGAGAVEVEFHVEPRPEGDMAHGTDGHGDHDDHDDHAGH</sequence>
<feature type="signal peptide" evidence="2">
    <location>
        <begin position="1"/>
        <end position="19"/>
    </location>
</feature>
<evidence type="ECO:0000256" key="2">
    <source>
        <dbReference type="SAM" id="SignalP"/>
    </source>
</evidence>
<dbReference type="InterPro" id="IPR007410">
    <property type="entry name" value="LpqE-like"/>
</dbReference>
<reference evidence="3 4" key="1">
    <citation type="journal article" date="2010" name="J. Bacteriol.">
        <title>Genome sequences of Oceanicola granulosus HTCC2516(T) and Oceanicola batsensis HTCC2597(TDelta).</title>
        <authorList>
            <person name="Thrash J.C."/>
            <person name="Cho J.C."/>
            <person name="Vergin K.L."/>
            <person name="Giovannoni S.J."/>
        </authorList>
    </citation>
    <scope>NUCLEOTIDE SEQUENCE [LARGE SCALE GENOMIC DNA]</scope>
    <source>
        <strain evidence="4">ATCC BAA-861 / DSM 15982 / KCTC 12143 / HTCC2516</strain>
    </source>
</reference>
<feature type="chain" id="PRO_5004207309" description="Copper chaperone PCu(A)C" evidence="2">
    <location>
        <begin position="20"/>
        <end position="168"/>
    </location>
</feature>
<dbReference type="HOGENOM" id="CLU_100939_2_0_5"/>
<evidence type="ECO:0000313" key="3">
    <source>
        <dbReference type="EMBL" id="EAR52524.1"/>
    </source>
</evidence>
<dbReference type="AlphaFoldDB" id="Q2CIR5"/>
<evidence type="ECO:0008006" key="5">
    <source>
        <dbReference type="Google" id="ProtNLM"/>
    </source>
</evidence>
<keyword evidence="2" id="KW-0732">Signal</keyword>
<dbReference type="PANTHER" id="PTHR36302">
    <property type="entry name" value="BLR7088 PROTEIN"/>
    <property type="match status" value="1"/>
</dbReference>
<dbReference type="eggNOG" id="COG2847">
    <property type="taxonomic scope" value="Bacteria"/>
</dbReference>
<organism evidence="3 4">
    <name type="scientific">Oceanicola granulosus (strain ATCC BAA-861 / DSM 15982 / KCTC 12143 / HTCC2516)</name>
    <dbReference type="NCBI Taxonomy" id="314256"/>
    <lineage>
        <taxon>Bacteria</taxon>
        <taxon>Pseudomonadati</taxon>
        <taxon>Pseudomonadota</taxon>
        <taxon>Alphaproteobacteria</taxon>
        <taxon>Rhodobacterales</taxon>
        <taxon>Roseobacteraceae</taxon>
        <taxon>Oceanicola</taxon>
    </lineage>
</organism>
<dbReference type="Pfam" id="PF04314">
    <property type="entry name" value="PCuAC"/>
    <property type="match status" value="1"/>
</dbReference>
<feature type="region of interest" description="Disordered" evidence="1">
    <location>
        <begin position="144"/>
        <end position="168"/>
    </location>
</feature>
<dbReference type="STRING" id="314256.OG2516_05433"/>
<evidence type="ECO:0000256" key="1">
    <source>
        <dbReference type="SAM" id="MobiDB-lite"/>
    </source>
</evidence>
<dbReference type="OrthoDB" id="9796962at2"/>
<comment type="caution">
    <text evidence="3">The sequence shown here is derived from an EMBL/GenBank/DDBJ whole genome shotgun (WGS) entry which is preliminary data.</text>
</comment>
<accession>Q2CIR5</accession>
<dbReference type="SUPFAM" id="SSF110087">
    <property type="entry name" value="DR1885-like metal-binding protein"/>
    <property type="match status" value="1"/>
</dbReference>
<dbReference type="Gene3D" id="2.60.40.1890">
    <property type="entry name" value="PCu(A)C copper chaperone"/>
    <property type="match status" value="1"/>
</dbReference>
<evidence type="ECO:0000313" key="4">
    <source>
        <dbReference type="Proteomes" id="UP000003635"/>
    </source>
</evidence>
<protein>
    <recommendedName>
        <fullName evidence="5">Copper chaperone PCu(A)C</fullName>
    </recommendedName>
</protein>
<dbReference type="EMBL" id="AAOT01000003">
    <property type="protein sequence ID" value="EAR52524.1"/>
    <property type="molecule type" value="Genomic_DNA"/>
</dbReference>
<dbReference type="PANTHER" id="PTHR36302:SF1">
    <property type="entry name" value="COPPER CHAPERONE PCU(A)C"/>
    <property type="match status" value="1"/>
</dbReference>
<keyword evidence="4" id="KW-1185">Reference proteome</keyword>
<dbReference type="InterPro" id="IPR036182">
    <property type="entry name" value="PCuAC_sf"/>
</dbReference>
<proteinExistence type="predicted"/>
<dbReference type="Proteomes" id="UP000003635">
    <property type="component" value="Unassembled WGS sequence"/>
</dbReference>